<keyword evidence="6" id="KW-0732">Signal</keyword>
<dbReference type="GO" id="GO:0045490">
    <property type="term" value="P:pectin catabolic process"/>
    <property type="evidence" value="ECO:0007669"/>
    <property type="project" value="TreeGrafter"/>
</dbReference>
<evidence type="ECO:0000256" key="3">
    <source>
        <dbReference type="ARBA" id="ARBA00012556"/>
    </source>
</evidence>
<evidence type="ECO:0000313" key="7">
    <source>
        <dbReference type="EMBL" id="KAF2773278.1"/>
    </source>
</evidence>
<dbReference type="EC" id="3.2.1.89" evidence="3 6"/>
<dbReference type="EMBL" id="ML995811">
    <property type="protein sequence ID" value="KAF2773278.1"/>
    <property type="molecule type" value="Genomic_DNA"/>
</dbReference>
<dbReference type="Proteomes" id="UP000799436">
    <property type="component" value="Unassembled WGS sequence"/>
</dbReference>
<evidence type="ECO:0000256" key="6">
    <source>
        <dbReference type="RuleBase" id="RU361192"/>
    </source>
</evidence>
<keyword evidence="5 6" id="KW-0326">Glycosidase</keyword>
<dbReference type="Gene3D" id="3.20.20.80">
    <property type="entry name" value="Glycosidases"/>
    <property type="match status" value="1"/>
</dbReference>
<keyword evidence="8" id="KW-1185">Reference proteome</keyword>
<gene>
    <name evidence="7" type="ORF">EJ03DRAFT_265273</name>
</gene>
<dbReference type="Pfam" id="PF07745">
    <property type="entry name" value="Glyco_hydro_53"/>
    <property type="match status" value="1"/>
</dbReference>
<name>A0A6G1LLH8_9PEZI</name>
<organism evidence="7 8">
    <name type="scientific">Teratosphaeria nubilosa</name>
    <dbReference type="NCBI Taxonomy" id="161662"/>
    <lineage>
        <taxon>Eukaryota</taxon>
        <taxon>Fungi</taxon>
        <taxon>Dikarya</taxon>
        <taxon>Ascomycota</taxon>
        <taxon>Pezizomycotina</taxon>
        <taxon>Dothideomycetes</taxon>
        <taxon>Dothideomycetidae</taxon>
        <taxon>Mycosphaerellales</taxon>
        <taxon>Teratosphaeriaceae</taxon>
        <taxon>Teratosphaeria</taxon>
    </lineage>
</organism>
<dbReference type="GO" id="GO:0015926">
    <property type="term" value="F:glucosidase activity"/>
    <property type="evidence" value="ECO:0007669"/>
    <property type="project" value="InterPro"/>
</dbReference>
<comment type="similarity">
    <text evidence="2 6">Belongs to the glycosyl hydrolase 53 family.</text>
</comment>
<dbReference type="OrthoDB" id="110914at2759"/>
<dbReference type="GO" id="GO:0031218">
    <property type="term" value="F:arabinogalactan endo-1,4-beta-galactosidase activity"/>
    <property type="evidence" value="ECO:0007669"/>
    <property type="project" value="UniProtKB-EC"/>
</dbReference>
<dbReference type="PANTHER" id="PTHR34983:SF1">
    <property type="entry name" value="ARABINOGALACTAN ENDO-BETA-1,4-GALACTANASE A"/>
    <property type="match status" value="1"/>
</dbReference>
<sequence length="396" mass="44344">MYLSKLTLAIVSCVAAALASPTEGQVEPFFYKGHDLSSLKILEDGYGPGLGATFVDTQRGNITRPLEDILEDGGMNAVRVRLWVDPKVPFDGGYYQSYDLEYTITLAKRFQEKGFCVQLVYYFSDYWADPGQQATPEKWPTTLKELAATLREYVASTLLAFKKAGIDLCFVSLGNEIRYGMLWELGKADPLAELASTRAASFINFSYLWMSARQGVDDAVAQGVKKPQVMIQIDNGWDYTIQGNWFAALTANNVSESAWDVMGFSFYPFYATGAKFDALQTTLTTLAHRYKKPLHIVETGWPAVCFNTSDNPAPYLSEPDMPVSVQGQIEWVRKVIEVLRSLPYKLGQGVWYWESAWLNNTGRGGCQDVILFSADYTQSPKVIGYSRESVNMFKDV</sequence>
<reference evidence="7" key="1">
    <citation type="journal article" date="2020" name="Stud. Mycol.">
        <title>101 Dothideomycetes genomes: a test case for predicting lifestyles and emergence of pathogens.</title>
        <authorList>
            <person name="Haridas S."/>
            <person name="Albert R."/>
            <person name="Binder M."/>
            <person name="Bloem J."/>
            <person name="Labutti K."/>
            <person name="Salamov A."/>
            <person name="Andreopoulos B."/>
            <person name="Baker S."/>
            <person name="Barry K."/>
            <person name="Bills G."/>
            <person name="Bluhm B."/>
            <person name="Cannon C."/>
            <person name="Castanera R."/>
            <person name="Culley D."/>
            <person name="Daum C."/>
            <person name="Ezra D."/>
            <person name="Gonzalez J."/>
            <person name="Henrissat B."/>
            <person name="Kuo A."/>
            <person name="Liang C."/>
            <person name="Lipzen A."/>
            <person name="Lutzoni F."/>
            <person name="Magnuson J."/>
            <person name="Mondo S."/>
            <person name="Nolan M."/>
            <person name="Ohm R."/>
            <person name="Pangilinan J."/>
            <person name="Park H.-J."/>
            <person name="Ramirez L."/>
            <person name="Alfaro M."/>
            <person name="Sun H."/>
            <person name="Tritt A."/>
            <person name="Yoshinaga Y."/>
            <person name="Zwiers L.-H."/>
            <person name="Turgeon B."/>
            <person name="Goodwin S."/>
            <person name="Spatafora J."/>
            <person name="Crous P."/>
            <person name="Grigoriev I."/>
        </authorList>
    </citation>
    <scope>NUCLEOTIDE SEQUENCE</scope>
    <source>
        <strain evidence="7">CBS 116005</strain>
    </source>
</reference>
<protein>
    <recommendedName>
        <fullName evidence="3 6">Arabinogalactan endo-beta-1,4-galactanase</fullName>
        <ecNumber evidence="3 6">3.2.1.89</ecNumber>
    </recommendedName>
</protein>
<evidence type="ECO:0000256" key="5">
    <source>
        <dbReference type="ARBA" id="ARBA00023295"/>
    </source>
</evidence>
<evidence type="ECO:0000313" key="8">
    <source>
        <dbReference type="Proteomes" id="UP000799436"/>
    </source>
</evidence>
<dbReference type="SUPFAM" id="SSF51445">
    <property type="entry name" value="(Trans)glycosidases"/>
    <property type="match status" value="1"/>
</dbReference>
<dbReference type="AlphaFoldDB" id="A0A6G1LLH8"/>
<evidence type="ECO:0000256" key="2">
    <source>
        <dbReference type="ARBA" id="ARBA00010687"/>
    </source>
</evidence>
<comment type="catalytic activity">
    <reaction evidence="1 6">
        <text>The enzyme specifically hydrolyzes (1-&gt;4)-beta-D-galactosidic linkages in type I arabinogalactans.</text>
        <dbReference type="EC" id="3.2.1.89"/>
    </reaction>
</comment>
<keyword evidence="4 6" id="KW-0378">Hydrolase</keyword>
<dbReference type="PANTHER" id="PTHR34983">
    <property type="entry name" value="ARABINOGALACTAN ENDO-BETA-1,4-GALACTANASE A"/>
    <property type="match status" value="1"/>
</dbReference>
<accession>A0A6G1LLH8</accession>
<evidence type="ECO:0000256" key="1">
    <source>
        <dbReference type="ARBA" id="ARBA00001695"/>
    </source>
</evidence>
<feature type="signal peptide" evidence="6">
    <location>
        <begin position="1"/>
        <end position="19"/>
    </location>
</feature>
<proteinExistence type="inferred from homology"/>
<evidence type="ECO:0000256" key="4">
    <source>
        <dbReference type="ARBA" id="ARBA00022801"/>
    </source>
</evidence>
<dbReference type="InterPro" id="IPR017853">
    <property type="entry name" value="GH"/>
</dbReference>
<dbReference type="InterPro" id="IPR011683">
    <property type="entry name" value="Glyco_hydro_53"/>
</dbReference>
<feature type="chain" id="PRO_5026375790" description="Arabinogalactan endo-beta-1,4-galactanase" evidence="6">
    <location>
        <begin position="20"/>
        <end position="396"/>
    </location>
</feature>